<dbReference type="InterPro" id="IPR036188">
    <property type="entry name" value="FAD/NAD-bd_sf"/>
</dbReference>
<dbReference type="PANTHER" id="PTHR11552:SF227">
    <property type="entry name" value="GLUCOSE DEHYDROGENASE [FAD, QUINONE]-LIKE PROTEIN"/>
    <property type="match status" value="1"/>
</dbReference>
<dbReference type="InterPro" id="IPR012132">
    <property type="entry name" value="GMC_OxRdtase"/>
</dbReference>
<comment type="similarity">
    <text evidence="1">Belongs to the GMC oxidoreductase family.</text>
</comment>
<evidence type="ECO:0000313" key="3">
    <source>
        <dbReference type="EMBL" id="CAL8122598.1"/>
    </source>
</evidence>
<name>A0ABP1RBH4_9HEXA</name>
<feature type="domain" description="Glucose-methanol-choline oxidoreductase C-terminal" evidence="2">
    <location>
        <begin position="72"/>
        <end position="215"/>
    </location>
</feature>
<dbReference type="InterPro" id="IPR007867">
    <property type="entry name" value="GMC_OxRtase_C"/>
</dbReference>
<dbReference type="SUPFAM" id="SSF51905">
    <property type="entry name" value="FAD/NAD(P)-binding domain"/>
    <property type="match status" value="1"/>
</dbReference>
<dbReference type="Proteomes" id="UP001642540">
    <property type="component" value="Unassembled WGS sequence"/>
</dbReference>
<accession>A0ABP1RBH4</accession>
<dbReference type="PANTHER" id="PTHR11552">
    <property type="entry name" value="GLUCOSE-METHANOL-CHOLINE GMC OXIDOREDUCTASE"/>
    <property type="match status" value="1"/>
</dbReference>
<evidence type="ECO:0000256" key="1">
    <source>
        <dbReference type="ARBA" id="ARBA00010790"/>
    </source>
</evidence>
<comment type="caution">
    <text evidence="3">The sequence shown here is derived from an EMBL/GenBank/DDBJ whole genome shotgun (WGS) entry which is preliminary data.</text>
</comment>
<proteinExistence type="inferred from homology"/>
<dbReference type="Gene3D" id="3.30.560.10">
    <property type="entry name" value="Glucose Oxidase, domain 3"/>
    <property type="match status" value="1"/>
</dbReference>
<dbReference type="Gene3D" id="3.50.50.60">
    <property type="entry name" value="FAD/NAD(P)-binding domain"/>
    <property type="match status" value="1"/>
</dbReference>
<dbReference type="EMBL" id="CAXLJM020000068">
    <property type="protein sequence ID" value="CAL8122598.1"/>
    <property type="molecule type" value="Genomic_DNA"/>
</dbReference>
<evidence type="ECO:0000313" key="4">
    <source>
        <dbReference type="Proteomes" id="UP001642540"/>
    </source>
</evidence>
<keyword evidence="4" id="KW-1185">Reference proteome</keyword>
<evidence type="ECO:0000259" key="2">
    <source>
        <dbReference type="Pfam" id="PF05199"/>
    </source>
</evidence>
<protein>
    <recommendedName>
        <fullName evidence="2">Glucose-methanol-choline oxidoreductase C-terminal domain-containing protein</fullName>
    </recommendedName>
</protein>
<sequence length="246" mass="27365">MGKGPYSSAVGATGQAFLASSIAKSTGEKDWPDFQLTMAHSTESYFIVDNATSLFPEKIEVPMSVQAFLGRPKSRGSIKLNPEDPNGPPLIDPQHLMDPRDMQIALDGVKETIRIMETTESYKRLGARFSIVELEDCKDLPERSDEFLICYIKHLSRIGCHPSGSNKMGKGSQDPTAVVDSQLRVIGIDGLRVADASVMPTIVNANTQAAVYAIAERVSELILQRWQPSKNTRYGRYRFERKHYGW</sequence>
<dbReference type="Pfam" id="PF05199">
    <property type="entry name" value="GMC_oxred_C"/>
    <property type="match status" value="1"/>
</dbReference>
<gene>
    <name evidence="3" type="ORF">ODALV1_LOCUS19880</name>
</gene>
<dbReference type="SUPFAM" id="SSF54373">
    <property type="entry name" value="FAD-linked reductases, C-terminal domain"/>
    <property type="match status" value="1"/>
</dbReference>
<organism evidence="3 4">
    <name type="scientific">Orchesella dallaii</name>
    <dbReference type="NCBI Taxonomy" id="48710"/>
    <lineage>
        <taxon>Eukaryota</taxon>
        <taxon>Metazoa</taxon>
        <taxon>Ecdysozoa</taxon>
        <taxon>Arthropoda</taxon>
        <taxon>Hexapoda</taxon>
        <taxon>Collembola</taxon>
        <taxon>Entomobryomorpha</taxon>
        <taxon>Entomobryoidea</taxon>
        <taxon>Orchesellidae</taxon>
        <taxon>Orchesellinae</taxon>
        <taxon>Orchesella</taxon>
    </lineage>
</organism>
<reference evidence="3 4" key="1">
    <citation type="submission" date="2024-08" db="EMBL/GenBank/DDBJ databases">
        <authorList>
            <person name="Cucini C."/>
            <person name="Frati F."/>
        </authorList>
    </citation>
    <scope>NUCLEOTIDE SEQUENCE [LARGE SCALE GENOMIC DNA]</scope>
</reference>